<dbReference type="AlphaFoldDB" id="A0A8T0F635"/>
<keyword evidence="2" id="KW-1185">Reference proteome</keyword>
<reference evidence="1" key="2">
    <citation type="submission" date="2020-06" db="EMBL/GenBank/DDBJ databases">
        <authorList>
            <person name="Sheffer M."/>
        </authorList>
    </citation>
    <scope>NUCLEOTIDE SEQUENCE</scope>
</reference>
<dbReference type="EMBL" id="JABXBU010000030">
    <property type="protein sequence ID" value="KAF8784870.1"/>
    <property type="molecule type" value="Genomic_DNA"/>
</dbReference>
<name>A0A8T0F635_ARGBR</name>
<comment type="caution">
    <text evidence="1">The sequence shown here is derived from an EMBL/GenBank/DDBJ whole genome shotgun (WGS) entry which is preliminary data.</text>
</comment>
<sequence>MCFLGSDCHLMVRFCYCHLTFHCGRRLSLCKKGISNEYKHTGGEQACQENKASAKGLENDRVENRDISFLANP</sequence>
<proteinExistence type="predicted"/>
<reference evidence="1" key="1">
    <citation type="journal article" date="2020" name="bioRxiv">
        <title>Chromosome-level reference genome of the European wasp spider Argiope bruennichi: a resource for studies on range expansion and evolutionary adaptation.</title>
        <authorList>
            <person name="Sheffer M.M."/>
            <person name="Hoppe A."/>
            <person name="Krehenwinkel H."/>
            <person name="Uhl G."/>
            <person name="Kuss A.W."/>
            <person name="Jensen L."/>
            <person name="Jensen C."/>
            <person name="Gillespie R.G."/>
            <person name="Hoff K.J."/>
            <person name="Prost S."/>
        </authorList>
    </citation>
    <scope>NUCLEOTIDE SEQUENCE</scope>
</reference>
<accession>A0A8T0F635</accession>
<organism evidence="1 2">
    <name type="scientific">Argiope bruennichi</name>
    <name type="common">Wasp spider</name>
    <name type="synonym">Aranea bruennichi</name>
    <dbReference type="NCBI Taxonomy" id="94029"/>
    <lineage>
        <taxon>Eukaryota</taxon>
        <taxon>Metazoa</taxon>
        <taxon>Ecdysozoa</taxon>
        <taxon>Arthropoda</taxon>
        <taxon>Chelicerata</taxon>
        <taxon>Arachnida</taxon>
        <taxon>Araneae</taxon>
        <taxon>Araneomorphae</taxon>
        <taxon>Entelegynae</taxon>
        <taxon>Araneoidea</taxon>
        <taxon>Araneidae</taxon>
        <taxon>Argiope</taxon>
    </lineage>
</organism>
<protein>
    <submittedName>
        <fullName evidence="1">Uncharacterized protein</fullName>
    </submittedName>
</protein>
<gene>
    <name evidence="1" type="ORF">HNY73_010484</name>
</gene>
<dbReference type="Proteomes" id="UP000807504">
    <property type="component" value="Unassembled WGS sequence"/>
</dbReference>
<evidence type="ECO:0000313" key="1">
    <source>
        <dbReference type="EMBL" id="KAF8784870.1"/>
    </source>
</evidence>
<evidence type="ECO:0000313" key="2">
    <source>
        <dbReference type="Proteomes" id="UP000807504"/>
    </source>
</evidence>